<evidence type="ECO:0000256" key="4">
    <source>
        <dbReference type="ARBA" id="ARBA00022692"/>
    </source>
</evidence>
<keyword evidence="3" id="KW-1134">Transmembrane beta strand</keyword>
<dbReference type="GO" id="GO:0005741">
    <property type="term" value="C:mitochondrial outer membrane"/>
    <property type="evidence" value="ECO:0007669"/>
    <property type="project" value="UniProtKB-SubCell"/>
</dbReference>
<proteinExistence type="inferred from homology"/>
<dbReference type="InterPro" id="IPR039910">
    <property type="entry name" value="D15-like"/>
</dbReference>
<dbReference type="EMBL" id="GFXV01005391">
    <property type="protein sequence ID" value="MBW17196.1"/>
    <property type="molecule type" value="Transcribed_RNA"/>
</dbReference>
<protein>
    <submittedName>
        <fullName evidence="7">Sorting and assembly machinery component 50</fullName>
    </submittedName>
</protein>
<dbReference type="OrthoDB" id="1724197at2759"/>
<dbReference type="InterPro" id="IPR000184">
    <property type="entry name" value="Bac_surfAg_D15"/>
</dbReference>
<reference evidence="7" key="1">
    <citation type="submission" date="2017-10" db="EMBL/GenBank/DDBJ databases">
        <title>Transcriptome Assembly of Sugarcane Aphid Adults.</title>
        <authorList>
            <person name="Scully E.D."/>
            <person name="Palmer N.A."/>
            <person name="Geib S.M."/>
            <person name="Sarath G."/>
            <person name="Sattler S.E."/>
        </authorList>
    </citation>
    <scope>NUCLEOTIDE SEQUENCE</scope>
    <source>
        <tissue evidence="7">Whole body</tissue>
    </source>
</reference>
<sequence length="135" mass="14910">MMDRFFLGGPMTLRGFQSRGIGNLNENVVAGVSSYWISAIHIYVKPLFGMESNRINEAIRLHLFCNAGNISFFGKDTKSSLGKTFKDFRLSAGVGLVARVGNSIRFEFNLCSPIQYTPGDRIVDGFQFGVGANFI</sequence>
<dbReference type="PANTHER" id="PTHR12815:SF18">
    <property type="entry name" value="SORTING AND ASSEMBLY MACHINERY COMPONENT 50 HOMOLOG"/>
    <property type="match status" value="1"/>
</dbReference>
<accession>A0A2H8TSJ4</accession>
<evidence type="ECO:0000259" key="6">
    <source>
        <dbReference type="Pfam" id="PF01103"/>
    </source>
</evidence>
<dbReference type="Gene3D" id="2.40.160.50">
    <property type="entry name" value="membrane protein fhac: a member of the omp85/tpsb transporter family"/>
    <property type="match status" value="1"/>
</dbReference>
<evidence type="ECO:0000256" key="1">
    <source>
        <dbReference type="ARBA" id="ARBA00004374"/>
    </source>
</evidence>
<evidence type="ECO:0000256" key="2">
    <source>
        <dbReference type="ARBA" id="ARBA00010913"/>
    </source>
</evidence>
<dbReference type="AlphaFoldDB" id="A0A2H8TSJ4"/>
<name>A0A2H8TSJ4_9HEMI</name>
<evidence type="ECO:0000313" key="7">
    <source>
        <dbReference type="EMBL" id="MBW17196.1"/>
    </source>
</evidence>
<evidence type="ECO:0000256" key="5">
    <source>
        <dbReference type="ARBA" id="ARBA00023136"/>
    </source>
</evidence>
<dbReference type="PANTHER" id="PTHR12815">
    <property type="entry name" value="SORTING AND ASSEMBLY MACHINERY SAMM50 PROTEIN FAMILY MEMBER"/>
    <property type="match status" value="1"/>
</dbReference>
<organism evidence="7">
    <name type="scientific">Melanaphis sacchari</name>
    <dbReference type="NCBI Taxonomy" id="742174"/>
    <lineage>
        <taxon>Eukaryota</taxon>
        <taxon>Metazoa</taxon>
        <taxon>Ecdysozoa</taxon>
        <taxon>Arthropoda</taxon>
        <taxon>Hexapoda</taxon>
        <taxon>Insecta</taxon>
        <taxon>Pterygota</taxon>
        <taxon>Neoptera</taxon>
        <taxon>Paraneoptera</taxon>
        <taxon>Hemiptera</taxon>
        <taxon>Sternorrhyncha</taxon>
        <taxon>Aphidomorpha</taxon>
        <taxon>Aphidoidea</taxon>
        <taxon>Aphididae</taxon>
        <taxon>Aphidini</taxon>
        <taxon>Melanaphis</taxon>
    </lineage>
</organism>
<dbReference type="GO" id="GO:0045040">
    <property type="term" value="P:protein insertion into mitochondrial outer membrane"/>
    <property type="evidence" value="ECO:0007669"/>
    <property type="project" value="TreeGrafter"/>
</dbReference>
<feature type="domain" description="Bacterial surface antigen (D15)" evidence="6">
    <location>
        <begin position="2"/>
        <end position="134"/>
    </location>
</feature>
<keyword evidence="4" id="KW-0812">Transmembrane</keyword>
<comment type="similarity">
    <text evidence="2">Belongs to the SAM50/omp85 family.</text>
</comment>
<dbReference type="Pfam" id="PF01103">
    <property type="entry name" value="Omp85"/>
    <property type="match status" value="1"/>
</dbReference>
<keyword evidence="5" id="KW-0472">Membrane</keyword>
<evidence type="ECO:0000256" key="3">
    <source>
        <dbReference type="ARBA" id="ARBA00022452"/>
    </source>
</evidence>
<dbReference type="GO" id="GO:0033108">
    <property type="term" value="P:mitochondrial respiratory chain complex assembly"/>
    <property type="evidence" value="ECO:0007669"/>
    <property type="project" value="TreeGrafter"/>
</dbReference>
<gene>
    <name evidence="7" type="primary">SAMM50</name>
</gene>
<comment type="subcellular location">
    <subcellularLocation>
        <location evidence="1">Mitochondrion outer membrane</location>
        <topology evidence="1">Multi-pass membrane protein</topology>
    </subcellularLocation>
</comment>